<evidence type="ECO:0000313" key="10">
    <source>
        <dbReference type="Proteomes" id="UP001611580"/>
    </source>
</evidence>
<dbReference type="Pfam" id="PF04542">
    <property type="entry name" value="Sigma70_r2"/>
    <property type="match status" value="1"/>
</dbReference>
<sequence>MLYERHSAAARALARQYVSAADAEDVVADAFSKLFEMLRRGVGPDAGFRPYLYTMVRHRSFDVSRGAARTRPSTDDEIESVLGRVASKDDPALEGFERSVIAKAYVDLPERWREVLWYVLVDELKPAQVAPVLGLSPNGVSALLYRAKEALRAGYLQQHLSHSPSDTCRTVNPLLGGYVRASLSKRETAKIDEHLSTCATCSALVLELHDVAHGMKTVIAPLVLGAGGLALVGAGAPIGGLVIAGAAKAGAVAGGAQTATTVGAASTSSFSGAMSSAVSGSAGAVASAAAAATGGSVAAGALAVAAVGLVAALQITAPPEAETFIDTVIATHDGRELPGGGTEGVRDGGDVPQPTDLVPSAETAYLTVNYADAGQPLTPRESQDLTFTVENTGKAAATGAQMEVTLPAGLAATKPAGSFGTGVGTGRLVSATESTTATATPAPQVTPTPGSTSDTKADADASVSSPTGEVPTSPSASPSGSATEGPQPAAAVPCMPTEQANVLLCSIGELAPGASRTVVTSVQANAGGDYPVSTKVWADGLQAMSVDLPGRTVAPFGQELSAQTTDVSLASPGSASLPVSLVSTGDRPVAAGGWAVAVSLPDGVRPASTQSQLTCAAGEMPNAWLCKPLDAAYASSVSLEPGATVDVPLNITTATEAAKSAQPAELGVVNVRPVLDGAARSSSATLVATSAWANASAGVGTITASCYAEGGVDKADAMVTGTYRNTTDRTVRVTLQAAGNSESNGKDVAPGESVEIAVHDGMRVPAGQAVFVLATSVDGNTYETRVGAGDHRAADCYKPAWDVETTAEIANVGGTVGVRATITNTTNESLFVVMSVPVGDGAVTSVKRPVAAGGTVDLSVDTKRSHMPEGEATFHLTREVADADGDLAAEPIAPATNPTERFGAGNIEPALGDRPLSAGECLFDVEKDQSVQTFQVTADNTASNLNVRFHVGDITRTVAPGTTEVIEFPVTWGTDTVTVIAGGQTFGPLDVRFKSCAEVTWPAKEQLDVTTVAECVGQDVQIKATVDNRTGRDWTGLLIHDGTGEQSQEQQVPAGATTFELDQQPLFSLDSNVTVRLTRVVEGRSFTVERSFAVQGKQCVLPEPTCEPEASGEATPGAEPSAGTDQTGATEPSAAAGRTTADQAVAWTPIVMPAPTDSTWRRLMRLDNTEDPCDTQASKA</sequence>
<dbReference type="InterPro" id="IPR041916">
    <property type="entry name" value="Anti_sigma_zinc_sf"/>
</dbReference>
<dbReference type="Pfam" id="PF13490">
    <property type="entry name" value="zf-HC2"/>
    <property type="match status" value="1"/>
</dbReference>
<comment type="similarity">
    <text evidence="1">Belongs to the sigma-70 factor family. ECF subfamily.</text>
</comment>
<dbReference type="NCBIfam" id="TIGR02937">
    <property type="entry name" value="sigma70-ECF"/>
    <property type="match status" value="1"/>
</dbReference>
<keyword evidence="3" id="KW-0731">Sigma factor</keyword>
<keyword evidence="10" id="KW-1185">Reference proteome</keyword>
<dbReference type="Proteomes" id="UP001611580">
    <property type="component" value="Unassembled WGS sequence"/>
</dbReference>
<dbReference type="InterPro" id="IPR013325">
    <property type="entry name" value="RNA_pol_sigma_r2"/>
</dbReference>
<keyword evidence="4" id="KW-0238">DNA-binding</keyword>
<evidence type="ECO:0000256" key="1">
    <source>
        <dbReference type="ARBA" id="ARBA00010641"/>
    </source>
</evidence>
<evidence type="ECO:0000256" key="6">
    <source>
        <dbReference type="SAM" id="MobiDB-lite"/>
    </source>
</evidence>
<proteinExistence type="inferred from homology"/>
<feature type="compositionally biased region" description="Low complexity" evidence="6">
    <location>
        <begin position="432"/>
        <end position="449"/>
    </location>
</feature>
<accession>A0ABW7XSR0</accession>
<evidence type="ECO:0000256" key="2">
    <source>
        <dbReference type="ARBA" id="ARBA00023015"/>
    </source>
</evidence>
<keyword evidence="2" id="KW-0805">Transcription regulation</keyword>
<feature type="domain" description="RNA polymerase sigma-70 region 2" evidence="7">
    <location>
        <begin position="2"/>
        <end position="69"/>
    </location>
</feature>
<evidence type="ECO:0000256" key="5">
    <source>
        <dbReference type="ARBA" id="ARBA00023163"/>
    </source>
</evidence>
<evidence type="ECO:0000256" key="3">
    <source>
        <dbReference type="ARBA" id="ARBA00023082"/>
    </source>
</evidence>
<organism evidence="9 10">
    <name type="scientific">Promicromonospora kroppenstedtii</name>
    <dbReference type="NCBI Taxonomy" id="440482"/>
    <lineage>
        <taxon>Bacteria</taxon>
        <taxon>Bacillati</taxon>
        <taxon>Actinomycetota</taxon>
        <taxon>Actinomycetes</taxon>
        <taxon>Micrococcales</taxon>
        <taxon>Promicromonosporaceae</taxon>
        <taxon>Promicromonospora</taxon>
    </lineage>
</organism>
<feature type="compositionally biased region" description="Low complexity" evidence="6">
    <location>
        <begin position="471"/>
        <end position="486"/>
    </location>
</feature>
<dbReference type="RefSeq" id="WP_397408225.1">
    <property type="nucleotide sequence ID" value="NZ_JBIRYI010000024.1"/>
</dbReference>
<name>A0ABW7XSR0_9MICO</name>
<dbReference type="InterPro" id="IPR036388">
    <property type="entry name" value="WH-like_DNA-bd_sf"/>
</dbReference>
<dbReference type="InterPro" id="IPR014284">
    <property type="entry name" value="RNA_pol_sigma-70_dom"/>
</dbReference>
<feature type="region of interest" description="Disordered" evidence="6">
    <location>
        <begin position="432"/>
        <end position="492"/>
    </location>
</feature>
<evidence type="ECO:0000259" key="8">
    <source>
        <dbReference type="Pfam" id="PF13490"/>
    </source>
</evidence>
<feature type="domain" description="Putative zinc-finger" evidence="8">
    <location>
        <begin position="168"/>
        <end position="201"/>
    </location>
</feature>
<dbReference type="SUPFAM" id="SSF88946">
    <property type="entry name" value="Sigma2 domain of RNA polymerase sigma factors"/>
    <property type="match status" value="1"/>
</dbReference>
<gene>
    <name evidence="9" type="ORF">ACH47X_26040</name>
</gene>
<dbReference type="PANTHER" id="PTHR43133:SF8">
    <property type="entry name" value="RNA POLYMERASE SIGMA FACTOR HI_1459-RELATED"/>
    <property type="match status" value="1"/>
</dbReference>
<dbReference type="EMBL" id="JBIRYI010000024">
    <property type="protein sequence ID" value="MFI2490398.1"/>
    <property type="molecule type" value="Genomic_DNA"/>
</dbReference>
<dbReference type="Gene3D" id="1.10.10.1320">
    <property type="entry name" value="Anti-sigma factor, zinc-finger domain"/>
    <property type="match status" value="1"/>
</dbReference>
<evidence type="ECO:0000256" key="4">
    <source>
        <dbReference type="ARBA" id="ARBA00023125"/>
    </source>
</evidence>
<dbReference type="InterPro" id="IPR027383">
    <property type="entry name" value="Znf_put"/>
</dbReference>
<evidence type="ECO:0000259" key="7">
    <source>
        <dbReference type="Pfam" id="PF04542"/>
    </source>
</evidence>
<dbReference type="Gene3D" id="1.10.1740.10">
    <property type="match status" value="1"/>
</dbReference>
<evidence type="ECO:0000313" key="9">
    <source>
        <dbReference type="EMBL" id="MFI2490398.1"/>
    </source>
</evidence>
<dbReference type="InterPro" id="IPR013324">
    <property type="entry name" value="RNA_pol_sigma_r3/r4-like"/>
</dbReference>
<reference evidence="9 10" key="1">
    <citation type="submission" date="2024-10" db="EMBL/GenBank/DDBJ databases">
        <title>The Natural Products Discovery Center: Release of the First 8490 Sequenced Strains for Exploring Actinobacteria Biosynthetic Diversity.</title>
        <authorList>
            <person name="Kalkreuter E."/>
            <person name="Kautsar S.A."/>
            <person name="Yang D."/>
            <person name="Bader C.D."/>
            <person name="Teijaro C.N."/>
            <person name="Fluegel L."/>
            <person name="Davis C.M."/>
            <person name="Simpson J.R."/>
            <person name="Lauterbach L."/>
            <person name="Steele A.D."/>
            <person name="Gui C."/>
            <person name="Meng S."/>
            <person name="Li G."/>
            <person name="Viehrig K."/>
            <person name="Ye F."/>
            <person name="Su P."/>
            <person name="Kiefer A.F."/>
            <person name="Nichols A."/>
            <person name="Cepeda A.J."/>
            <person name="Yan W."/>
            <person name="Fan B."/>
            <person name="Jiang Y."/>
            <person name="Adhikari A."/>
            <person name="Zheng C.-J."/>
            <person name="Schuster L."/>
            <person name="Cowan T.M."/>
            <person name="Smanski M.J."/>
            <person name="Chevrette M.G."/>
            <person name="De Carvalho L.P.S."/>
            <person name="Shen B."/>
        </authorList>
    </citation>
    <scope>NUCLEOTIDE SEQUENCE [LARGE SCALE GENOMIC DNA]</scope>
    <source>
        <strain evidence="9 10">NPDC019481</strain>
    </source>
</reference>
<keyword evidence="5" id="KW-0804">Transcription</keyword>
<dbReference type="PANTHER" id="PTHR43133">
    <property type="entry name" value="RNA POLYMERASE ECF-TYPE SIGMA FACTO"/>
    <property type="match status" value="1"/>
</dbReference>
<comment type="caution">
    <text evidence="9">The sequence shown here is derived from an EMBL/GenBank/DDBJ whole genome shotgun (WGS) entry which is preliminary data.</text>
</comment>
<protein>
    <submittedName>
        <fullName evidence="9">Sigma-70 family RNA polymerase sigma factor</fullName>
    </submittedName>
</protein>
<dbReference type="InterPro" id="IPR039425">
    <property type="entry name" value="RNA_pol_sigma-70-like"/>
</dbReference>
<dbReference type="InterPro" id="IPR007627">
    <property type="entry name" value="RNA_pol_sigma70_r2"/>
</dbReference>
<feature type="region of interest" description="Disordered" evidence="6">
    <location>
        <begin position="1102"/>
        <end position="1157"/>
    </location>
</feature>
<dbReference type="Gene3D" id="1.10.10.10">
    <property type="entry name" value="Winged helix-like DNA-binding domain superfamily/Winged helix DNA-binding domain"/>
    <property type="match status" value="1"/>
</dbReference>
<dbReference type="SUPFAM" id="SSF88659">
    <property type="entry name" value="Sigma3 and sigma4 domains of RNA polymerase sigma factors"/>
    <property type="match status" value="1"/>
</dbReference>